<organism evidence="2 3">
    <name type="scientific">Dibothriocephalus latus</name>
    <name type="common">Fish tapeworm</name>
    <name type="synonym">Diphyllobothrium latum</name>
    <dbReference type="NCBI Taxonomy" id="60516"/>
    <lineage>
        <taxon>Eukaryota</taxon>
        <taxon>Metazoa</taxon>
        <taxon>Spiralia</taxon>
        <taxon>Lophotrochozoa</taxon>
        <taxon>Platyhelminthes</taxon>
        <taxon>Cestoda</taxon>
        <taxon>Eucestoda</taxon>
        <taxon>Diphyllobothriidea</taxon>
        <taxon>Diphyllobothriidae</taxon>
        <taxon>Dibothriocephalus</taxon>
    </lineage>
</organism>
<dbReference type="GO" id="GO:0003887">
    <property type="term" value="F:DNA-directed DNA polymerase activity"/>
    <property type="evidence" value="ECO:0007669"/>
    <property type="project" value="InterPro"/>
</dbReference>
<feature type="domain" description="Zinc finger DNA-directed DNA polymerase family B alpha" evidence="1">
    <location>
        <begin position="7"/>
        <end position="86"/>
    </location>
</feature>
<protein>
    <recommendedName>
        <fullName evidence="1">Zinc finger DNA-directed DNA polymerase family B alpha domain-containing protein</fullName>
    </recommendedName>
</protein>
<dbReference type="OrthoDB" id="6755010at2759"/>
<dbReference type="Proteomes" id="UP000281553">
    <property type="component" value="Unassembled WGS sequence"/>
</dbReference>
<dbReference type="GO" id="GO:0006260">
    <property type="term" value="P:DNA replication"/>
    <property type="evidence" value="ECO:0007669"/>
    <property type="project" value="InterPro"/>
</dbReference>
<name>A0A3P7KVC2_DIBLA</name>
<dbReference type="Gene3D" id="1.10.3200.20">
    <property type="entry name" value="DNA Polymerase alpha, zinc finger"/>
    <property type="match status" value="1"/>
</dbReference>
<sequence>MWTAAGRPLCPACGGQSMLHQRYSEAQLYRQLIFFRHLLEPIAKTASEAPVNLQENVRQVLQNGLKHVYRLLAHSAFAMVDLGHIFAGLRMRTTPGAH</sequence>
<evidence type="ECO:0000313" key="2">
    <source>
        <dbReference type="EMBL" id="VDN08915.1"/>
    </source>
</evidence>
<dbReference type="EMBL" id="UYRU01046029">
    <property type="protein sequence ID" value="VDN08915.1"/>
    <property type="molecule type" value="Genomic_DNA"/>
</dbReference>
<evidence type="ECO:0000259" key="1">
    <source>
        <dbReference type="Pfam" id="PF08996"/>
    </source>
</evidence>
<keyword evidence="3" id="KW-1185">Reference proteome</keyword>
<proteinExistence type="predicted"/>
<evidence type="ECO:0000313" key="3">
    <source>
        <dbReference type="Proteomes" id="UP000281553"/>
    </source>
</evidence>
<gene>
    <name evidence="2" type="ORF">DILT_LOCUS4746</name>
</gene>
<dbReference type="InterPro" id="IPR015088">
    <property type="entry name" value="Znf_DNA-dir_DNA_pol_B_alpha"/>
</dbReference>
<dbReference type="AlphaFoldDB" id="A0A3P7KVC2"/>
<dbReference type="Pfam" id="PF08996">
    <property type="entry name" value="zf-DNA_Pol"/>
    <property type="match status" value="1"/>
</dbReference>
<reference evidence="2 3" key="1">
    <citation type="submission" date="2018-11" db="EMBL/GenBank/DDBJ databases">
        <authorList>
            <consortium name="Pathogen Informatics"/>
        </authorList>
    </citation>
    <scope>NUCLEOTIDE SEQUENCE [LARGE SCALE GENOMIC DNA]</scope>
</reference>
<dbReference type="InterPro" id="IPR038256">
    <property type="entry name" value="Pol_alpha_znc_sf"/>
</dbReference>
<accession>A0A3P7KVC2</accession>